<keyword evidence="11" id="KW-1133">Transmembrane helix</keyword>
<reference evidence="14 15" key="1">
    <citation type="journal article" date="2018" name="Microbiome">
        <title>Fine metagenomic profile of the Mediterranean stratified and mixed water columns revealed by assembly and recruitment.</title>
        <authorList>
            <person name="Haro-Moreno J.M."/>
            <person name="Lopez-Perez M."/>
            <person name="De La Torre J.R."/>
            <person name="Picazo A."/>
            <person name="Camacho A."/>
            <person name="Rodriguez-Valera F."/>
        </authorList>
    </citation>
    <scope>NUCLEOTIDE SEQUENCE [LARGE SCALE GENOMIC DNA]</scope>
    <source>
        <strain evidence="14">MED-G55</strain>
    </source>
</reference>
<comment type="catalytic activity">
    <reaction evidence="10">
        <text>di-trans,octa-cis-undecaprenyl diphospho-N-acetyl-alpha-D-muramoyl-L-alanyl-D-glutamyl-meso-2,6-diaminopimeloyl-D-alanyl-D-alanine + UDP-N-acetyl-alpha-D-glucosamine = di-trans,octa-cis-undecaprenyl diphospho-[N-acetyl-alpha-D-glucosaminyl-(1-&gt;4)]-N-acetyl-alpha-D-muramoyl-L-alanyl-D-glutamyl-meso-2,6-diaminopimeloyl-D-alanyl-D-alanine + UDP + H(+)</text>
        <dbReference type="Rhea" id="RHEA:31227"/>
        <dbReference type="ChEBI" id="CHEBI:15378"/>
        <dbReference type="ChEBI" id="CHEBI:57705"/>
        <dbReference type="ChEBI" id="CHEBI:58223"/>
        <dbReference type="ChEBI" id="CHEBI:61387"/>
        <dbReference type="ChEBI" id="CHEBI:61388"/>
        <dbReference type="EC" id="2.4.1.227"/>
    </reaction>
</comment>
<feature type="domain" description="Glycosyltransferase family 28 N-terminal" evidence="12">
    <location>
        <begin position="6"/>
        <end position="137"/>
    </location>
</feature>
<evidence type="ECO:0000313" key="14">
    <source>
        <dbReference type="EMBL" id="RCL77940.1"/>
    </source>
</evidence>
<dbReference type="InterPro" id="IPR007235">
    <property type="entry name" value="Glyco_trans_28_C"/>
</dbReference>
<dbReference type="CDD" id="cd03785">
    <property type="entry name" value="GT28_MurG"/>
    <property type="match status" value="1"/>
</dbReference>
<dbReference type="EMBL" id="QOQF01000004">
    <property type="protein sequence ID" value="RCL77940.1"/>
    <property type="molecule type" value="Genomic_DNA"/>
</dbReference>
<keyword evidence="7 10" id="KW-0472">Membrane</keyword>
<sequence length="376" mass="40709">MTKPIIYLAAGGTGGHLFPAIALSRALKKKNFKTVILTDARAKQYASQTDGIDLQFLASGSIYSGGKTKKLLAPLKILLGVLQAMMIMVSNRPVAVIGFGGYPSFPPLLAARLLFCKIAIHEQNAVLGRANRMLSLLGARIAASYPGTRHVPASSRGLMVVTGNPVRPEVLRYKDYAYSRHNVNGTFNLLVFGGSQGASVFSTLLPEAMSLMPREKLNRLRLVQQCRKGELASTLQAYGALGIDAELRDFFDDMPRRIVKAHLVISRSGASTISEMAVIGCPSLLVPLPQSIDQDQKTNALQLSNHEAAWVVDQKNLTPIKLAEMIGDYMDSPHKLETAARAAKTRAMPQATENLVDFVETYAGYRNGIKISGDAA</sequence>
<dbReference type="Pfam" id="PF03033">
    <property type="entry name" value="Glyco_transf_28"/>
    <property type="match status" value="1"/>
</dbReference>
<evidence type="ECO:0000256" key="3">
    <source>
        <dbReference type="ARBA" id="ARBA00022676"/>
    </source>
</evidence>
<comment type="caution">
    <text evidence="10">Lacks conserved residue(s) required for the propagation of feature annotation.</text>
</comment>
<dbReference type="GO" id="GO:0050511">
    <property type="term" value="F:undecaprenyldiphospho-muramoylpentapeptide beta-N-acetylglucosaminyltransferase activity"/>
    <property type="evidence" value="ECO:0007669"/>
    <property type="project" value="UniProtKB-UniRule"/>
</dbReference>
<evidence type="ECO:0000256" key="5">
    <source>
        <dbReference type="ARBA" id="ARBA00022960"/>
    </source>
</evidence>
<keyword evidence="2 10" id="KW-0132">Cell division</keyword>
<dbReference type="GO" id="GO:0009252">
    <property type="term" value="P:peptidoglycan biosynthetic process"/>
    <property type="evidence" value="ECO:0007669"/>
    <property type="project" value="UniProtKB-UniRule"/>
</dbReference>
<dbReference type="Pfam" id="PF04101">
    <property type="entry name" value="Glyco_tran_28_C"/>
    <property type="match status" value="1"/>
</dbReference>
<keyword evidence="5 10" id="KW-0133">Cell shape</keyword>
<organism evidence="14 15">
    <name type="scientific">PS1 clade bacterium</name>
    <dbReference type="NCBI Taxonomy" id="2175152"/>
    <lineage>
        <taxon>Bacteria</taxon>
        <taxon>Pseudomonadati</taxon>
        <taxon>Pseudomonadota</taxon>
        <taxon>Alphaproteobacteria</taxon>
        <taxon>PS1 clade</taxon>
    </lineage>
</organism>
<feature type="binding site" evidence="10">
    <location>
        <position position="167"/>
    </location>
    <ligand>
        <name>UDP-N-acetyl-alpha-D-glucosamine</name>
        <dbReference type="ChEBI" id="CHEBI:57705"/>
    </ligand>
</feature>
<evidence type="ECO:0000256" key="1">
    <source>
        <dbReference type="ARBA" id="ARBA00022475"/>
    </source>
</evidence>
<dbReference type="InterPro" id="IPR006009">
    <property type="entry name" value="GlcNAc_MurG"/>
</dbReference>
<evidence type="ECO:0000256" key="11">
    <source>
        <dbReference type="SAM" id="Phobius"/>
    </source>
</evidence>
<evidence type="ECO:0000256" key="6">
    <source>
        <dbReference type="ARBA" id="ARBA00022984"/>
    </source>
</evidence>
<dbReference type="EC" id="2.4.1.227" evidence="10"/>
<feature type="transmembrane region" description="Helical" evidence="11">
    <location>
        <begin position="6"/>
        <end position="23"/>
    </location>
</feature>
<evidence type="ECO:0000256" key="4">
    <source>
        <dbReference type="ARBA" id="ARBA00022679"/>
    </source>
</evidence>
<keyword evidence="11" id="KW-0812">Transmembrane</keyword>
<keyword evidence="6 10" id="KW-0573">Peptidoglycan synthesis</keyword>
<dbReference type="GO" id="GO:0071555">
    <property type="term" value="P:cell wall organization"/>
    <property type="evidence" value="ECO:0007669"/>
    <property type="project" value="UniProtKB-KW"/>
</dbReference>
<protein>
    <recommendedName>
        <fullName evidence="10">UDP-N-acetylglucosamine--N-acetylmuramyl-(pentapeptide) pyrophosphoryl-undecaprenol N-acetylglucosamine transferase</fullName>
        <ecNumber evidence="10">2.4.1.227</ecNumber>
    </recommendedName>
    <alternativeName>
        <fullName evidence="10">Undecaprenyl-PP-MurNAc-pentapeptide-UDPGlcNAc GlcNAc transferase</fullName>
    </alternativeName>
</protein>
<evidence type="ECO:0000259" key="13">
    <source>
        <dbReference type="Pfam" id="PF04101"/>
    </source>
</evidence>
<evidence type="ECO:0000259" key="12">
    <source>
        <dbReference type="Pfam" id="PF03033"/>
    </source>
</evidence>
<feature type="binding site" evidence="10">
    <location>
        <position position="124"/>
    </location>
    <ligand>
        <name>UDP-N-acetyl-alpha-D-glucosamine</name>
        <dbReference type="ChEBI" id="CHEBI:57705"/>
    </ligand>
</feature>
<feature type="binding site" evidence="10">
    <location>
        <begin position="13"/>
        <end position="15"/>
    </location>
    <ligand>
        <name>UDP-N-acetyl-alpha-D-glucosamine</name>
        <dbReference type="ChEBI" id="CHEBI:57705"/>
    </ligand>
</feature>
<dbReference type="PANTHER" id="PTHR21015">
    <property type="entry name" value="UDP-N-ACETYLGLUCOSAMINE--N-ACETYLMURAMYL-(PENTAPEPTIDE) PYROPHOSPHORYL-UNDECAPRENOL N-ACETYLGLUCOSAMINE TRANSFERASE 1"/>
    <property type="match status" value="1"/>
</dbReference>
<evidence type="ECO:0000256" key="7">
    <source>
        <dbReference type="ARBA" id="ARBA00023136"/>
    </source>
</evidence>
<keyword evidence="3 10" id="KW-0328">Glycosyltransferase</keyword>
<evidence type="ECO:0000256" key="2">
    <source>
        <dbReference type="ARBA" id="ARBA00022618"/>
    </source>
</evidence>
<keyword evidence="8 10" id="KW-0131">Cell cycle</keyword>
<dbReference type="PANTHER" id="PTHR21015:SF22">
    <property type="entry name" value="GLYCOSYLTRANSFERASE"/>
    <property type="match status" value="1"/>
</dbReference>
<evidence type="ECO:0000256" key="10">
    <source>
        <dbReference type="HAMAP-Rule" id="MF_00033"/>
    </source>
</evidence>
<dbReference type="AlphaFoldDB" id="A0A368E1G5"/>
<dbReference type="GO" id="GO:0005975">
    <property type="term" value="P:carbohydrate metabolic process"/>
    <property type="evidence" value="ECO:0007669"/>
    <property type="project" value="InterPro"/>
</dbReference>
<feature type="domain" description="Glycosyl transferase family 28 C-terminal" evidence="13">
    <location>
        <begin position="189"/>
        <end position="354"/>
    </location>
</feature>
<proteinExistence type="inferred from homology"/>
<dbReference type="GO" id="GO:0005886">
    <property type="term" value="C:plasma membrane"/>
    <property type="evidence" value="ECO:0007669"/>
    <property type="project" value="UniProtKB-SubCell"/>
</dbReference>
<feature type="binding site" evidence="10">
    <location>
        <position position="195"/>
    </location>
    <ligand>
        <name>UDP-N-acetyl-alpha-D-glucosamine</name>
        <dbReference type="ChEBI" id="CHEBI:57705"/>
    </ligand>
</feature>
<dbReference type="NCBIfam" id="TIGR01133">
    <property type="entry name" value="murG"/>
    <property type="match status" value="1"/>
</dbReference>
<evidence type="ECO:0000313" key="15">
    <source>
        <dbReference type="Proteomes" id="UP000252132"/>
    </source>
</evidence>
<dbReference type="Proteomes" id="UP000252132">
    <property type="component" value="Unassembled WGS sequence"/>
</dbReference>
<name>A0A368E1G5_9PROT</name>
<comment type="pathway">
    <text evidence="10">Cell wall biogenesis; peptidoglycan biosynthesis.</text>
</comment>
<dbReference type="GO" id="GO:0051991">
    <property type="term" value="F:UDP-N-acetyl-D-glucosamine:N-acetylmuramoyl-L-alanyl-D-glutamyl-meso-2,6-diaminopimelyl-D-alanyl-D-alanine-diphosphoundecaprenol 4-beta-N-acetylglucosaminlytransferase activity"/>
    <property type="evidence" value="ECO:0007669"/>
    <property type="project" value="RHEA"/>
</dbReference>
<gene>
    <name evidence="10 14" type="primary">murG</name>
    <name evidence="14" type="ORF">DBW69_02035</name>
</gene>
<dbReference type="GO" id="GO:0008360">
    <property type="term" value="P:regulation of cell shape"/>
    <property type="evidence" value="ECO:0007669"/>
    <property type="project" value="UniProtKB-KW"/>
</dbReference>
<feature type="transmembrane region" description="Helical" evidence="11">
    <location>
        <begin position="71"/>
        <end position="89"/>
    </location>
</feature>
<dbReference type="UniPathway" id="UPA00219"/>
<keyword evidence="9 10" id="KW-0961">Cell wall biogenesis/degradation</keyword>
<comment type="subcellular location">
    <subcellularLocation>
        <location evidence="10">Cell membrane</location>
        <topology evidence="10">Peripheral membrane protein</topology>
        <orientation evidence="10">Cytoplasmic side</orientation>
    </subcellularLocation>
</comment>
<dbReference type="Gene3D" id="3.40.50.2000">
    <property type="entry name" value="Glycogen Phosphorylase B"/>
    <property type="match status" value="2"/>
</dbReference>
<dbReference type="GO" id="GO:0051301">
    <property type="term" value="P:cell division"/>
    <property type="evidence" value="ECO:0007669"/>
    <property type="project" value="UniProtKB-KW"/>
</dbReference>
<dbReference type="HAMAP" id="MF_00033">
    <property type="entry name" value="MurG"/>
    <property type="match status" value="1"/>
</dbReference>
<evidence type="ECO:0000256" key="8">
    <source>
        <dbReference type="ARBA" id="ARBA00023306"/>
    </source>
</evidence>
<comment type="caution">
    <text evidence="14">The sequence shown here is derived from an EMBL/GenBank/DDBJ whole genome shotgun (WGS) entry which is preliminary data.</text>
</comment>
<dbReference type="SUPFAM" id="SSF53756">
    <property type="entry name" value="UDP-Glycosyltransferase/glycogen phosphorylase"/>
    <property type="match status" value="1"/>
</dbReference>
<dbReference type="InterPro" id="IPR004276">
    <property type="entry name" value="GlycoTrans_28_N"/>
</dbReference>
<accession>A0A368E1G5</accession>
<comment type="similarity">
    <text evidence="10">Belongs to the glycosyltransferase 28 family. MurG subfamily.</text>
</comment>
<keyword evidence="1 10" id="KW-1003">Cell membrane</keyword>
<keyword evidence="4 10" id="KW-0808">Transferase</keyword>
<evidence type="ECO:0000256" key="9">
    <source>
        <dbReference type="ARBA" id="ARBA00023316"/>
    </source>
</evidence>
<feature type="binding site" evidence="10">
    <location>
        <position position="296"/>
    </location>
    <ligand>
        <name>UDP-N-acetyl-alpha-D-glucosamine</name>
        <dbReference type="ChEBI" id="CHEBI:57705"/>
    </ligand>
</feature>
<comment type="function">
    <text evidence="10">Cell wall formation. Catalyzes the transfer of a GlcNAc subunit on undecaprenyl-pyrophosphoryl-MurNAc-pentapeptide (lipid intermediate I) to form undecaprenyl-pyrophosphoryl-MurNAc-(pentapeptide)GlcNAc (lipid intermediate II).</text>
</comment>